<gene>
    <name evidence="2" type="ORF">AAFF_G00393940</name>
</gene>
<name>A0AAD7SDK3_9TELE</name>
<dbReference type="AlphaFoldDB" id="A0AAD7SDK3"/>
<dbReference type="Proteomes" id="UP001221898">
    <property type="component" value="Unassembled WGS sequence"/>
</dbReference>
<protein>
    <submittedName>
        <fullName evidence="2">Uncharacterized protein</fullName>
    </submittedName>
</protein>
<sequence>MTRDIASARYQTLQRPSAVCLTWTTSKADGEGQRHSQPVSTITLVLKLDFTISPACTSAGVWLFMASPGDAIDTLVLSASDRAGILPEPRLPSAAMQRPGKELPLLDTQSWCAPRHHSRALCTPQGSRPCERALGNHPGKQGPKSQGPCTNIASFNS</sequence>
<reference evidence="2" key="1">
    <citation type="journal article" date="2023" name="Science">
        <title>Genome structures resolve the early diversification of teleost fishes.</title>
        <authorList>
            <person name="Parey E."/>
            <person name="Louis A."/>
            <person name="Montfort J."/>
            <person name="Bouchez O."/>
            <person name="Roques C."/>
            <person name="Iampietro C."/>
            <person name="Lluch J."/>
            <person name="Castinel A."/>
            <person name="Donnadieu C."/>
            <person name="Desvignes T."/>
            <person name="Floi Bucao C."/>
            <person name="Jouanno E."/>
            <person name="Wen M."/>
            <person name="Mejri S."/>
            <person name="Dirks R."/>
            <person name="Jansen H."/>
            <person name="Henkel C."/>
            <person name="Chen W.J."/>
            <person name="Zahm M."/>
            <person name="Cabau C."/>
            <person name="Klopp C."/>
            <person name="Thompson A.W."/>
            <person name="Robinson-Rechavi M."/>
            <person name="Braasch I."/>
            <person name="Lecointre G."/>
            <person name="Bobe J."/>
            <person name="Postlethwait J.H."/>
            <person name="Berthelot C."/>
            <person name="Roest Crollius H."/>
            <person name="Guiguen Y."/>
        </authorList>
    </citation>
    <scope>NUCLEOTIDE SEQUENCE</scope>
    <source>
        <strain evidence="2">NC1722</strain>
    </source>
</reference>
<organism evidence="2 3">
    <name type="scientific">Aldrovandia affinis</name>
    <dbReference type="NCBI Taxonomy" id="143900"/>
    <lineage>
        <taxon>Eukaryota</taxon>
        <taxon>Metazoa</taxon>
        <taxon>Chordata</taxon>
        <taxon>Craniata</taxon>
        <taxon>Vertebrata</taxon>
        <taxon>Euteleostomi</taxon>
        <taxon>Actinopterygii</taxon>
        <taxon>Neopterygii</taxon>
        <taxon>Teleostei</taxon>
        <taxon>Notacanthiformes</taxon>
        <taxon>Halosauridae</taxon>
        <taxon>Aldrovandia</taxon>
    </lineage>
</organism>
<comment type="caution">
    <text evidence="2">The sequence shown here is derived from an EMBL/GenBank/DDBJ whole genome shotgun (WGS) entry which is preliminary data.</text>
</comment>
<dbReference type="EMBL" id="JAINUG010000075">
    <property type="protein sequence ID" value="KAJ8400625.1"/>
    <property type="molecule type" value="Genomic_DNA"/>
</dbReference>
<feature type="region of interest" description="Disordered" evidence="1">
    <location>
        <begin position="123"/>
        <end position="157"/>
    </location>
</feature>
<proteinExistence type="predicted"/>
<accession>A0AAD7SDK3</accession>
<feature type="compositionally biased region" description="Polar residues" evidence="1">
    <location>
        <begin position="143"/>
        <end position="157"/>
    </location>
</feature>
<evidence type="ECO:0000313" key="2">
    <source>
        <dbReference type="EMBL" id="KAJ8400625.1"/>
    </source>
</evidence>
<keyword evidence="3" id="KW-1185">Reference proteome</keyword>
<evidence type="ECO:0000256" key="1">
    <source>
        <dbReference type="SAM" id="MobiDB-lite"/>
    </source>
</evidence>
<evidence type="ECO:0000313" key="3">
    <source>
        <dbReference type="Proteomes" id="UP001221898"/>
    </source>
</evidence>